<gene>
    <name evidence="2" type="ORF">VMF7928_00112</name>
</gene>
<organism evidence="2 3">
    <name type="scientific">Vibrio marisflavi CECT 7928</name>
    <dbReference type="NCBI Taxonomy" id="634439"/>
    <lineage>
        <taxon>Bacteria</taxon>
        <taxon>Pseudomonadati</taxon>
        <taxon>Pseudomonadota</taxon>
        <taxon>Gammaproteobacteria</taxon>
        <taxon>Vibrionales</taxon>
        <taxon>Vibrionaceae</taxon>
        <taxon>Vibrio</taxon>
    </lineage>
</organism>
<proteinExistence type="predicted"/>
<name>A0ABN8E2M3_9VIBR</name>
<feature type="region of interest" description="Disordered" evidence="1">
    <location>
        <begin position="1"/>
        <end position="28"/>
    </location>
</feature>
<reference evidence="2" key="1">
    <citation type="submission" date="2021-11" db="EMBL/GenBank/DDBJ databases">
        <authorList>
            <person name="Rodrigo-Torres L."/>
            <person name="Arahal R. D."/>
            <person name="Lucena T."/>
        </authorList>
    </citation>
    <scope>NUCLEOTIDE SEQUENCE</scope>
    <source>
        <strain evidence="2">CECT 7928</strain>
    </source>
</reference>
<evidence type="ECO:0000313" key="3">
    <source>
        <dbReference type="Proteomes" id="UP000838748"/>
    </source>
</evidence>
<evidence type="ECO:0000256" key="1">
    <source>
        <dbReference type="SAM" id="MobiDB-lite"/>
    </source>
</evidence>
<dbReference type="Proteomes" id="UP000838748">
    <property type="component" value="Unassembled WGS sequence"/>
</dbReference>
<protein>
    <submittedName>
        <fullName evidence="2">Uncharacterized protein</fullName>
    </submittedName>
</protein>
<comment type="caution">
    <text evidence="2">The sequence shown here is derived from an EMBL/GenBank/DDBJ whole genome shotgun (WGS) entry which is preliminary data.</text>
</comment>
<dbReference type="EMBL" id="CAKLDM010000001">
    <property type="protein sequence ID" value="CAH0536016.1"/>
    <property type="molecule type" value="Genomic_DNA"/>
</dbReference>
<evidence type="ECO:0000313" key="2">
    <source>
        <dbReference type="EMBL" id="CAH0536016.1"/>
    </source>
</evidence>
<accession>A0ABN8E2M3</accession>
<feature type="compositionally biased region" description="Polar residues" evidence="1">
    <location>
        <begin position="1"/>
        <end position="16"/>
    </location>
</feature>
<sequence>MTTVQQNTNAVQSTVGATGASGGLKTGDSNQKEIDNLINDLSSLAALVNKALQLIRQSIQDWRDALSNSQAKGMMLMLDQAVSNNAMQKAANQKECDAAYKASWGDFAKGCASMLGGFIGGGAAIRGTDAAQRGADVSMRVMDGAADFSKFWIARDAADITRDAKDKSADVQLQNKILDTWEKQIGQTGQRLGEMQGQLNSVNEQLRQSVSQLYYSLAQQ</sequence>
<keyword evidence="3" id="KW-1185">Reference proteome</keyword>
<dbReference type="RefSeq" id="WP_237359527.1">
    <property type="nucleotide sequence ID" value="NZ_CAKLDM010000001.1"/>
</dbReference>